<gene>
    <name evidence="2" type="ORF">F0562_007423</name>
</gene>
<dbReference type="AlphaFoldDB" id="A0A5J5A6D6"/>
<dbReference type="Proteomes" id="UP000325577">
    <property type="component" value="Linkage Group LG3"/>
</dbReference>
<evidence type="ECO:0000313" key="3">
    <source>
        <dbReference type="Proteomes" id="UP000325577"/>
    </source>
</evidence>
<sequence length="265" mass="28780">MAAARPWVSVVSHDSDTATGGAANTLSFPDVMRASIRPNIPTEPHQKFSRTMPTLTDFLSTPATDASSPQSRSDLLTLGLAVINILFSVGHPTSPNCWFAASPQNQVVKNPSRKHERNTGDNISFVSITGGFQLNCYIHRSRSHKVDKKPQGCYSGAQEYFSSRVVLSENGNIFFHTTIQKATTAAALLKEVQLTPLPSMAAPPSLVHQTTGQETSSTQIQWPSNGSPSCFTNLKAEAVLSILQCTRHLKSSDELVKTLNRDTTQ</sequence>
<dbReference type="EMBL" id="CM018046">
    <property type="protein sequence ID" value="KAA8525568.1"/>
    <property type="molecule type" value="Genomic_DNA"/>
</dbReference>
<keyword evidence="3" id="KW-1185">Reference proteome</keyword>
<dbReference type="OrthoDB" id="890529at2759"/>
<evidence type="ECO:0000313" key="2">
    <source>
        <dbReference type="EMBL" id="KAA8525568.1"/>
    </source>
</evidence>
<feature type="compositionally biased region" description="Polar residues" evidence="1">
    <location>
        <begin position="207"/>
        <end position="224"/>
    </location>
</feature>
<evidence type="ECO:0000256" key="1">
    <source>
        <dbReference type="SAM" id="MobiDB-lite"/>
    </source>
</evidence>
<accession>A0A5J5A6D6</accession>
<feature type="region of interest" description="Disordered" evidence="1">
    <location>
        <begin position="204"/>
        <end position="224"/>
    </location>
</feature>
<proteinExistence type="predicted"/>
<reference evidence="2 3" key="1">
    <citation type="submission" date="2019-09" db="EMBL/GenBank/DDBJ databases">
        <title>A chromosome-level genome assembly of the Chinese tupelo Nyssa sinensis.</title>
        <authorList>
            <person name="Yang X."/>
            <person name="Kang M."/>
            <person name="Yang Y."/>
            <person name="Xiong H."/>
            <person name="Wang M."/>
            <person name="Zhang Z."/>
            <person name="Wang Z."/>
            <person name="Wu H."/>
            <person name="Ma T."/>
            <person name="Liu J."/>
            <person name="Xi Z."/>
        </authorList>
    </citation>
    <scope>NUCLEOTIDE SEQUENCE [LARGE SCALE GENOMIC DNA]</scope>
    <source>
        <strain evidence="2">J267</strain>
        <tissue evidence="2">Leaf</tissue>
    </source>
</reference>
<organism evidence="2 3">
    <name type="scientific">Nyssa sinensis</name>
    <dbReference type="NCBI Taxonomy" id="561372"/>
    <lineage>
        <taxon>Eukaryota</taxon>
        <taxon>Viridiplantae</taxon>
        <taxon>Streptophyta</taxon>
        <taxon>Embryophyta</taxon>
        <taxon>Tracheophyta</taxon>
        <taxon>Spermatophyta</taxon>
        <taxon>Magnoliopsida</taxon>
        <taxon>eudicotyledons</taxon>
        <taxon>Gunneridae</taxon>
        <taxon>Pentapetalae</taxon>
        <taxon>asterids</taxon>
        <taxon>Cornales</taxon>
        <taxon>Nyssaceae</taxon>
        <taxon>Nyssa</taxon>
    </lineage>
</organism>
<protein>
    <submittedName>
        <fullName evidence="2">Uncharacterized protein</fullName>
    </submittedName>
</protein>
<name>A0A5J5A6D6_9ASTE</name>